<dbReference type="KEGG" id="tpi:TREPR_1041"/>
<proteinExistence type="inferred from homology"/>
<evidence type="ECO:0000313" key="7">
    <source>
        <dbReference type="EMBL" id="AEF86538.1"/>
    </source>
</evidence>
<dbReference type="PANTHER" id="PTHR43673:SF2">
    <property type="entry name" value="NITROREDUCTASE"/>
    <property type="match status" value="1"/>
</dbReference>
<dbReference type="Gene3D" id="3.40.109.10">
    <property type="entry name" value="NADH Oxidase"/>
    <property type="match status" value="1"/>
</dbReference>
<dbReference type="STRING" id="545694.TREPR_1041"/>
<feature type="domain" description="Nitroreductase" evidence="6">
    <location>
        <begin position="31"/>
        <end position="188"/>
    </location>
</feature>
<evidence type="ECO:0000256" key="2">
    <source>
        <dbReference type="ARBA" id="ARBA00007118"/>
    </source>
</evidence>
<sequence>MIDKIRIKEYFWKSIRNILEDLSMNETLSVIKNRRSIRDFKPEQIKGSELEVILEAGMYAPSSGGHQPWHFTVIQNKKVIGEISEAIKAVYREMPIPFLQKIGKERPHLFYNALPVIVISGDQNSLSPDIDCALAGENMLIAAESLNIGSVWVSGFPQLANTEAGKQIIKALNIPEGYKPIYSIALGYKAAENPKAGARRENLVNYIT</sequence>
<evidence type="ECO:0000259" key="6">
    <source>
        <dbReference type="Pfam" id="PF00881"/>
    </source>
</evidence>
<evidence type="ECO:0000256" key="5">
    <source>
        <dbReference type="ARBA" id="ARBA00023002"/>
    </source>
</evidence>
<keyword evidence="8" id="KW-1185">Reference proteome</keyword>
<dbReference type="InterPro" id="IPR029479">
    <property type="entry name" value="Nitroreductase"/>
</dbReference>
<evidence type="ECO:0000256" key="3">
    <source>
        <dbReference type="ARBA" id="ARBA00022630"/>
    </source>
</evidence>
<dbReference type="AlphaFoldDB" id="F5YHN6"/>
<gene>
    <name evidence="7" type="ordered locus">TREPR_1041</name>
</gene>
<dbReference type="HOGENOM" id="CLU_070764_7_0_12"/>
<dbReference type="Proteomes" id="UP000009223">
    <property type="component" value="Chromosome"/>
</dbReference>
<dbReference type="SUPFAM" id="SSF55469">
    <property type="entry name" value="FMN-dependent nitroreductase-like"/>
    <property type="match status" value="1"/>
</dbReference>
<comment type="similarity">
    <text evidence="2">Belongs to the nitroreductase family.</text>
</comment>
<comment type="cofactor">
    <cofactor evidence="1">
        <name>FMN</name>
        <dbReference type="ChEBI" id="CHEBI:58210"/>
    </cofactor>
</comment>
<keyword evidence="3" id="KW-0285">Flavoprotein</keyword>
<dbReference type="InterPro" id="IPR000415">
    <property type="entry name" value="Nitroreductase-like"/>
</dbReference>
<reference evidence="7 8" key="2">
    <citation type="journal article" date="2011" name="ISME J.">
        <title>RNA-seq reveals cooperative metabolic interactions between two termite-gut spirochete species in co-culture.</title>
        <authorList>
            <person name="Rosenthal A.Z."/>
            <person name="Matson E.G."/>
            <person name="Eldar A."/>
            <person name="Leadbetter J.R."/>
        </authorList>
    </citation>
    <scope>NUCLEOTIDE SEQUENCE [LARGE SCALE GENOMIC DNA]</scope>
    <source>
        <strain evidence="8">ATCC BAA-887 / DSM 12427 / ZAS-2</strain>
    </source>
</reference>
<dbReference type="eggNOG" id="COG0778">
    <property type="taxonomic scope" value="Bacteria"/>
</dbReference>
<reference evidence="8" key="1">
    <citation type="submission" date="2009-12" db="EMBL/GenBank/DDBJ databases">
        <title>Complete sequence of Treponema primitia strain ZAS-2.</title>
        <authorList>
            <person name="Tetu S.G."/>
            <person name="Matson E."/>
            <person name="Ren Q."/>
            <person name="Seshadri R."/>
            <person name="Elbourne L."/>
            <person name="Hassan K.A."/>
            <person name="Durkin A."/>
            <person name="Radune D."/>
            <person name="Mohamoud Y."/>
            <person name="Shay R."/>
            <person name="Jin S."/>
            <person name="Zhang X."/>
            <person name="Lucey K."/>
            <person name="Ballor N.R."/>
            <person name="Ottesen E."/>
            <person name="Rosenthal R."/>
            <person name="Allen A."/>
            <person name="Leadbetter J.R."/>
            <person name="Paulsen I.T."/>
        </authorList>
    </citation>
    <scope>NUCLEOTIDE SEQUENCE [LARGE SCALE GENOMIC DNA]</scope>
    <source>
        <strain evidence="8">ATCC BAA-887 / DSM 12427 / ZAS-2</strain>
    </source>
</reference>
<organism evidence="7 8">
    <name type="scientific">Treponema primitia (strain ATCC BAA-887 / DSM 12427 / ZAS-2)</name>
    <dbReference type="NCBI Taxonomy" id="545694"/>
    <lineage>
        <taxon>Bacteria</taxon>
        <taxon>Pseudomonadati</taxon>
        <taxon>Spirochaetota</taxon>
        <taxon>Spirochaetia</taxon>
        <taxon>Spirochaetales</taxon>
        <taxon>Treponemataceae</taxon>
        <taxon>Treponema</taxon>
    </lineage>
</organism>
<dbReference type="Pfam" id="PF00881">
    <property type="entry name" value="Nitroreductase"/>
    <property type="match status" value="1"/>
</dbReference>
<evidence type="ECO:0000313" key="8">
    <source>
        <dbReference type="Proteomes" id="UP000009223"/>
    </source>
</evidence>
<keyword evidence="5" id="KW-0560">Oxidoreductase</keyword>
<evidence type="ECO:0000256" key="4">
    <source>
        <dbReference type="ARBA" id="ARBA00022643"/>
    </source>
</evidence>
<name>F5YHN6_TREPZ</name>
<keyword evidence="4" id="KW-0288">FMN</keyword>
<dbReference type="PANTHER" id="PTHR43673">
    <property type="entry name" value="NAD(P)H NITROREDUCTASE YDGI-RELATED"/>
    <property type="match status" value="1"/>
</dbReference>
<protein>
    <submittedName>
        <fullName evidence="7">Putative NADH dehydrogenase/nad(P)h nitroreductase</fullName>
    </submittedName>
</protein>
<dbReference type="EMBL" id="CP001843">
    <property type="protein sequence ID" value="AEF86538.1"/>
    <property type="molecule type" value="Genomic_DNA"/>
</dbReference>
<dbReference type="GO" id="GO:0016491">
    <property type="term" value="F:oxidoreductase activity"/>
    <property type="evidence" value="ECO:0007669"/>
    <property type="project" value="UniProtKB-KW"/>
</dbReference>
<evidence type="ECO:0000256" key="1">
    <source>
        <dbReference type="ARBA" id="ARBA00001917"/>
    </source>
</evidence>
<accession>F5YHN6</accession>